<comment type="caution">
    <text evidence="2">The sequence shown here is derived from an EMBL/GenBank/DDBJ whole genome shotgun (WGS) entry which is preliminary data.</text>
</comment>
<keyword evidence="3" id="KW-1185">Reference proteome</keyword>
<dbReference type="EMBL" id="MTYJ01000160">
    <property type="protein sequence ID" value="OQV11832.1"/>
    <property type="molecule type" value="Genomic_DNA"/>
</dbReference>
<evidence type="ECO:0000313" key="3">
    <source>
        <dbReference type="Proteomes" id="UP000192578"/>
    </source>
</evidence>
<dbReference type="AlphaFoldDB" id="A0A1W0W9K8"/>
<reference evidence="3" key="1">
    <citation type="submission" date="2017-01" db="EMBL/GenBank/DDBJ databases">
        <title>Comparative genomics of anhydrobiosis in the tardigrade Hypsibius dujardini.</title>
        <authorList>
            <person name="Yoshida Y."/>
            <person name="Koutsovoulos G."/>
            <person name="Laetsch D."/>
            <person name="Stevens L."/>
            <person name="Kumar S."/>
            <person name="Horikawa D."/>
            <person name="Ishino K."/>
            <person name="Komine S."/>
            <person name="Tomita M."/>
            <person name="Blaxter M."/>
            <person name="Arakawa K."/>
        </authorList>
    </citation>
    <scope>NUCLEOTIDE SEQUENCE [LARGE SCALE GENOMIC DNA]</scope>
    <source>
        <strain evidence="3">Z151</strain>
    </source>
</reference>
<protein>
    <submittedName>
        <fullName evidence="2">Uncharacterized protein</fullName>
    </submittedName>
</protein>
<organism evidence="2 3">
    <name type="scientific">Hypsibius exemplaris</name>
    <name type="common">Freshwater tardigrade</name>
    <dbReference type="NCBI Taxonomy" id="2072580"/>
    <lineage>
        <taxon>Eukaryota</taxon>
        <taxon>Metazoa</taxon>
        <taxon>Ecdysozoa</taxon>
        <taxon>Tardigrada</taxon>
        <taxon>Eutardigrada</taxon>
        <taxon>Parachela</taxon>
        <taxon>Hypsibioidea</taxon>
        <taxon>Hypsibiidae</taxon>
        <taxon>Hypsibius</taxon>
    </lineage>
</organism>
<evidence type="ECO:0000256" key="1">
    <source>
        <dbReference type="SAM" id="MobiDB-lite"/>
    </source>
</evidence>
<feature type="compositionally biased region" description="Polar residues" evidence="1">
    <location>
        <begin position="75"/>
        <end position="95"/>
    </location>
</feature>
<sequence length="95" mass="10146">MIGYEDLLGVVQLYIRCNEKLENNNNISAMLQAEFENEAMDNDEGRVENETMEVASNNGSALDLASSSANLVDVASSSGTKQSSPTASNSLRDGV</sequence>
<gene>
    <name evidence="2" type="ORF">BV898_13886</name>
</gene>
<accession>A0A1W0W9K8</accession>
<evidence type="ECO:0000313" key="2">
    <source>
        <dbReference type="EMBL" id="OQV11832.1"/>
    </source>
</evidence>
<name>A0A1W0W9K8_HYPEX</name>
<dbReference type="Proteomes" id="UP000192578">
    <property type="component" value="Unassembled WGS sequence"/>
</dbReference>
<feature type="region of interest" description="Disordered" evidence="1">
    <location>
        <begin position="73"/>
        <end position="95"/>
    </location>
</feature>
<proteinExistence type="predicted"/>